<evidence type="ECO:0000256" key="4">
    <source>
        <dbReference type="ARBA" id="ARBA00022801"/>
    </source>
</evidence>
<evidence type="ECO:0000256" key="5">
    <source>
        <dbReference type="ARBA" id="ARBA00023180"/>
    </source>
</evidence>
<dbReference type="Gene3D" id="2.40.70.10">
    <property type="entry name" value="Acid Proteases"/>
    <property type="match status" value="2"/>
</dbReference>
<dbReference type="InterPro" id="IPR032799">
    <property type="entry name" value="TAXi_C"/>
</dbReference>
<evidence type="ECO:0000256" key="6">
    <source>
        <dbReference type="SAM" id="SignalP"/>
    </source>
</evidence>
<name>A0ABU6R9W7_9FABA</name>
<dbReference type="CDD" id="cd05476">
    <property type="entry name" value="pepsin_A_like_plant"/>
    <property type="match status" value="1"/>
</dbReference>
<dbReference type="PANTHER" id="PTHR47967">
    <property type="entry name" value="OS07G0603500 PROTEIN-RELATED"/>
    <property type="match status" value="1"/>
</dbReference>
<evidence type="ECO:0000313" key="8">
    <source>
        <dbReference type="EMBL" id="MED6120778.1"/>
    </source>
</evidence>
<dbReference type="SUPFAM" id="SSF50630">
    <property type="entry name" value="Acid proteases"/>
    <property type="match status" value="1"/>
</dbReference>
<keyword evidence="4" id="KW-0378">Hydrolase</keyword>
<protein>
    <recommendedName>
        <fullName evidence="7">Peptidase A1 domain-containing protein</fullName>
    </recommendedName>
</protein>
<dbReference type="InterPro" id="IPR021109">
    <property type="entry name" value="Peptidase_aspartic_dom_sf"/>
</dbReference>
<keyword evidence="2" id="KW-0645">Protease</keyword>
<dbReference type="InterPro" id="IPR032861">
    <property type="entry name" value="TAXi_N"/>
</dbReference>
<evidence type="ECO:0000259" key="7">
    <source>
        <dbReference type="PROSITE" id="PS51767"/>
    </source>
</evidence>
<proteinExistence type="inferred from homology"/>
<keyword evidence="6" id="KW-0732">Signal</keyword>
<feature type="domain" description="Peptidase A1" evidence="7">
    <location>
        <begin position="92"/>
        <end position="443"/>
    </location>
</feature>
<dbReference type="InterPro" id="IPR034161">
    <property type="entry name" value="Pepsin-like_plant"/>
</dbReference>
<dbReference type="Proteomes" id="UP001341840">
    <property type="component" value="Unassembled WGS sequence"/>
</dbReference>
<comment type="caution">
    <text evidence="8">The sequence shown here is derived from an EMBL/GenBank/DDBJ whole genome shotgun (WGS) entry which is preliminary data.</text>
</comment>
<keyword evidence="5" id="KW-0325">Glycoprotein</keyword>
<evidence type="ECO:0000256" key="3">
    <source>
        <dbReference type="ARBA" id="ARBA00022750"/>
    </source>
</evidence>
<evidence type="ECO:0000256" key="1">
    <source>
        <dbReference type="ARBA" id="ARBA00007447"/>
    </source>
</evidence>
<feature type="signal peptide" evidence="6">
    <location>
        <begin position="1"/>
        <end position="31"/>
    </location>
</feature>
<evidence type="ECO:0000256" key="2">
    <source>
        <dbReference type="ARBA" id="ARBA00022670"/>
    </source>
</evidence>
<dbReference type="PANTHER" id="PTHR47967:SF136">
    <property type="match status" value="1"/>
</dbReference>
<comment type="similarity">
    <text evidence="1">Belongs to the peptidase A1 family.</text>
</comment>
<keyword evidence="9" id="KW-1185">Reference proteome</keyword>
<feature type="chain" id="PRO_5045057927" description="Peptidase A1 domain-containing protein" evidence="6">
    <location>
        <begin position="32"/>
        <end position="450"/>
    </location>
</feature>
<dbReference type="InterPro" id="IPR051708">
    <property type="entry name" value="Plant_Aspart_Prot_A1"/>
</dbReference>
<gene>
    <name evidence="8" type="ORF">PIB30_024213</name>
</gene>
<dbReference type="EMBL" id="JASCZI010030294">
    <property type="protein sequence ID" value="MED6120778.1"/>
    <property type="molecule type" value="Genomic_DNA"/>
</dbReference>
<dbReference type="Pfam" id="PF14541">
    <property type="entry name" value="TAXi_C"/>
    <property type="match status" value="1"/>
</dbReference>
<sequence>MASIISTCDISSLVSTLFLLILLAIPNTANGFGLKLIPRTEIDSSLFPKNISLLETHKRLVQLSRTRSLSFNQIITPENLKPRVINVLTSIYVVQMLIGTDPSFSTFLLMDSGSDDTWLQCDGCVNCFPLGGGSFKYHASKTYKAVSCNHPLCVPKLCTQQGLCLYSIRYGYNAFSGGIVSAENFTFPDTVEDSISFQNVVFGCGLDNQNIQFGAPLGDHNFIAGIIGLGTGSRSILSLSTSTNLRFSYCFTPYSSPAPYSYLWFSDDARINGDFKTTPLVERGIPRYYVNLKKISLNDIELPIDPSLFVLRDDFNGGFALDTGSGQTSLVNSAYQVLKSFVDSHFSEFGMDPITDRELPYDLCYDVPAAGKEYSRPSMTYHFDGDGADLVVDGSQVVQDFDDIFCLIVLPRSNDEGPSLLGSYQMVGYRFLTDVRQKTISFVPEMCSNA</sequence>
<reference evidence="8 9" key="1">
    <citation type="journal article" date="2023" name="Plants (Basel)">
        <title>Bridging the Gap: Combining Genomics and Transcriptomics Approaches to Understand Stylosanthes scabra, an Orphan Legume from the Brazilian Caatinga.</title>
        <authorList>
            <person name="Ferreira-Neto J.R.C."/>
            <person name="da Silva M.D."/>
            <person name="Binneck E."/>
            <person name="de Melo N.F."/>
            <person name="da Silva R.H."/>
            <person name="de Melo A.L.T.M."/>
            <person name="Pandolfi V."/>
            <person name="Bustamante F.O."/>
            <person name="Brasileiro-Vidal A.C."/>
            <person name="Benko-Iseppon A.M."/>
        </authorList>
    </citation>
    <scope>NUCLEOTIDE SEQUENCE [LARGE SCALE GENOMIC DNA]</scope>
    <source>
        <tissue evidence="8">Leaves</tissue>
    </source>
</reference>
<accession>A0ABU6R9W7</accession>
<dbReference type="PROSITE" id="PS51767">
    <property type="entry name" value="PEPTIDASE_A1"/>
    <property type="match status" value="1"/>
</dbReference>
<organism evidence="8 9">
    <name type="scientific">Stylosanthes scabra</name>
    <dbReference type="NCBI Taxonomy" id="79078"/>
    <lineage>
        <taxon>Eukaryota</taxon>
        <taxon>Viridiplantae</taxon>
        <taxon>Streptophyta</taxon>
        <taxon>Embryophyta</taxon>
        <taxon>Tracheophyta</taxon>
        <taxon>Spermatophyta</taxon>
        <taxon>Magnoliopsida</taxon>
        <taxon>eudicotyledons</taxon>
        <taxon>Gunneridae</taxon>
        <taxon>Pentapetalae</taxon>
        <taxon>rosids</taxon>
        <taxon>fabids</taxon>
        <taxon>Fabales</taxon>
        <taxon>Fabaceae</taxon>
        <taxon>Papilionoideae</taxon>
        <taxon>50 kb inversion clade</taxon>
        <taxon>dalbergioids sensu lato</taxon>
        <taxon>Dalbergieae</taxon>
        <taxon>Pterocarpus clade</taxon>
        <taxon>Stylosanthes</taxon>
    </lineage>
</organism>
<evidence type="ECO:0000313" key="9">
    <source>
        <dbReference type="Proteomes" id="UP001341840"/>
    </source>
</evidence>
<keyword evidence="3" id="KW-0064">Aspartyl protease</keyword>
<dbReference type="InterPro" id="IPR033121">
    <property type="entry name" value="PEPTIDASE_A1"/>
</dbReference>
<dbReference type="Pfam" id="PF14543">
    <property type="entry name" value="TAXi_N"/>
    <property type="match status" value="1"/>
</dbReference>